<feature type="coiled-coil region" evidence="1">
    <location>
        <begin position="69"/>
        <end position="106"/>
    </location>
</feature>
<accession>L0AYF4</accession>
<evidence type="ECO:0000256" key="2">
    <source>
        <dbReference type="SAM" id="MobiDB-lite"/>
    </source>
</evidence>
<dbReference type="VEuPathDB" id="PiroplasmaDB:BEWA_027580"/>
<dbReference type="Proteomes" id="UP000031512">
    <property type="component" value="Chromosome 1"/>
</dbReference>
<proteinExistence type="predicted"/>
<evidence type="ECO:0000313" key="3">
    <source>
        <dbReference type="EMBL" id="AFZ79909.1"/>
    </source>
</evidence>
<name>L0AYF4_THEEQ</name>
<dbReference type="RefSeq" id="XP_004829575.1">
    <property type="nucleotide sequence ID" value="XM_004829518.1"/>
</dbReference>
<dbReference type="KEGG" id="beq:BEWA_027580"/>
<dbReference type="AlphaFoldDB" id="L0AYF4"/>
<evidence type="ECO:0000256" key="1">
    <source>
        <dbReference type="SAM" id="Coils"/>
    </source>
</evidence>
<organism evidence="3 4">
    <name type="scientific">Theileria equi strain WA</name>
    <dbReference type="NCBI Taxonomy" id="1537102"/>
    <lineage>
        <taxon>Eukaryota</taxon>
        <taxon>Sar</taxon>
        <taxon>Alveolata</taxon>
        <taxon>Apicomplexa</taxon>
        <taxon>Aconoidasida</taxon>
        <taxon>Piroplasmida</taxon>
        <taxon>Theileriidae</taxon>
        <taxon>Theileria</taxon>
    </lineage>
</organism>
<sequence length="353" mass="39768">MLKNNAHGGEVHPRVPSEREQGQLNVLEGEISRLIKAEISKLTQIYLGSNALVLEINRVLADTDEGAILAKVQEAKQLLEQNERGLEALRRDYRTTETRVQELKRFVETISARPNNEERNPQESMENELTSFLRSPNTPFSKERIIKASEILRRELREVSAIASRNEANADTKMELVKEMFEESTLIILGIKKSQETKLAHDAHQGLTRNKEIVEALVNGTTGLVGVVGREVTKSQGEIDRCVLALGEFQDKDIVEGNPRDLCTEIFRGVVLSLDDSKQITTELVLKSSKIERYFVNSKILLNIVRRHAKPSKRGKGARKDDENDGPSGSGSSTWKRFRKSTGLSVRRLRSIF</sequence>
<feature type="compositionally biased region" description="Basic and acidic residues" evidence="2">
    <location>
        <begin position="9"/>
        <end position="21"/>
    </location>
</feature>
<protein>
    <submittedName>
        <fullName evidence="3">Uncharacterized protein</fullName>
    </submittedName>
</protein>
<feature type="region of interest" description="Disordered" evidence="2">
    <location>
        <begin position="311"/>
        <end position="344"/>
    </location>
</feature>
<feature type="region of interest" description="Disordered" evidence="2">
    <location>
        <begin position="1"/>
        <end position="21"/>
    </location>
</feature>
<evidence type="ECO:0000313" key="4">
    <source>
        <dbReference type="Proteomes" id="UP000031512"/>
    </source>
</evidence>
<keyword evidence="1" id="KW-0175">Coiled coil</keyword>
<keyword evidence="4" id="KW-1185">Reference proteome</keyword>
<dbReference type="GeneID" id="15806044"/>
<reference evidence="3 4" key="1">
    <citation type="journal article" date="2012" name="BMC Genomics">
        <title>Comparative genomic analysis and phylogenetic position of Theileria equi.</title>
        <authorList>
            <person name="Kappmeyer L.S."/>
            <person name="Thiagarajan M."/>
            <person name="Herndon D.R."/>
            <person name="Ramsay J.D."/>
            <person name="Caler E."/>
            <person name="Djikeng A."/>
            <person name="Gillespie J.J."/>
            <person name="Lau A.O."/>
            <person name="Roalson E.H."/>
            <person name="Silva J.C."/>
            <person name="Silva M.G."/>
            <person name="Suarez C.E."/>
            <person name="Ueti M.W."/>
            <person name="Nene V.M."/>
            <person name="Mealey R.H."/>
            <person name="Knowles D.P."/>
            <person name="Brayton K.A."/>
        </authorList>
    </citation>
    <scope>NUCLEOTIDE SEQUENCE [LARGE SCALE GENOMIC DNA]</scope>
    <source>
        <strain evidence="3 4">WA</strain>
    </source>
</reference>
<gene>
    <name evidence="3" type="ORF">BEWA_027580</name>
</gene>
<dbReference type="EMBL" id="CP001669">
    <property type="protein sequence ID" value="AFZ79909.1"/>
    <property type="molecule type" value="Genomic_DNA"/>
</dbReference>